<comment type="subcellular location">
    <subcellularLocation>
        <location evidence="1">Secreted</location>
    </subcellularLocation>
</comment>
<feature type="signal peptide" evidence="6">
    <location>
        <begin position="1"/>
        <end position="21"/>
    </location>
</feature>
<dbReference type="InterPro" id="IPR056861">
    <property type="entry name" value="HMCN1-like_VWA"/>
</dbReference>
<evidence type="ECO:0000313" key="9">
    <source>
        <dbReference type="RefSeq" id="XP_065656244.1"/>
    </source>
</evidence>
<reference evidence="9" key="1">
    <citation type="submission" date="2025-08" db="UniProtKB">
        <authorList>
            <consortium name="RefSeq"/>
        </authorList>
    </citation>
    <scope>IDENTIFICATION</scope>
</reference>
<keyword evidence="2" id="KW-0964">Secreted</keyword>
<evidence type="ECO:0000256" key="2">
    <source>
        <dbReference type="ARBA" id="ARBA00022525"/>
    </source>
</evidence>
<dbReference type="InterPro" id="IPR000884">
    <property type="entry name" value="TSP1_rpt"/>
</dbReference>
<keyword evidence="3 6" id="KW-0732">Signal</keyword>
<dbReference type="Gene3D" id="2.20.100.10">
    <property type="entry name" value="Thrombospondin type-1 (TSP1) repeat"/>
    <property type="match status" value="14"/>
</dbReference>
<keyword evidence="4" id="KW-0677">Repeat</keyword>
<dbReference type="Pfam" id="PF00090">
    <property type="entry name" value="TSP_1"/>
    <property type="match status" value="14"/>
</dbReference>
<protein>
    <submittedName>
        <fullName evidence="9">SCO-spondin-like</fullName>
    </submittedName>
</protein>
<evidence type="ECO:0000256" key="5">
    <source>
        <dbReference type="ARBA" id="ARBA00023157"/>
    </source>
</evidence>
<feature type="chain" id="PRO_5047198780" evidence="6">
    <location>
        <begin position="22"/>
        <end position="1482"/>
    </location>
</feature>
<evidence type="ECO:0000256" key="1">
    <source>
        <dbReference type="ARBA" id="ARBA00004613"/>
    </source>
</evidence>
<dbReference type="RefSeq" id="XP_065656244.1">
    <property type="nucleotide sequence ID" value="XM_065800172.1"/>
</dbReference>
<accession>A0ABM4C3V2</accession>
<evidence type="ECO:0000259" key="7">
    <source>
        <dbReference type="Pfam" id="PF25106"/>
    </source>
</evidence>
<proteinExistence type="predicted"/>
<name>A0ABM4C3V2_HYDVU</name>
<sequence>MKYAVGILFVYLVVFVEETSGVCLDWYGKPCKVDEVLSEWSKFSACSASCGDGIQTRQRTCLNPSSDGKNCIKALSETQNCNLGDCKIDGGLSVWSKFFACSVSCGNGFQTRQRTCTNPVPSGGGKNCIGVLLETQSCILRDCKDIYGVCFDWYGKLCKVDGGLSVWSKFSECSASCGDGIQSRQRTCSNPVPSGGGKNCVGVLSETQSCILSVCKGNNSICSDWYGRSCKANEVLSEWSKFSACSASCGDGRQTRQRTCTNPSVGKKNCSGSLSETQNCNLGECQVDGGLSDWSPYSDCSVSCGQGIKKRVRTCTNPVPSGGGKDCVGDLSETGVCYFENCIVDGGLSDWSPYSDCSVSCGQGIKKRVRTCTNPVPSGGGKDCVGDLSETGVCYFENCIVDGGLSDWSPYSDCSVSCGQGIKKRVRTCTNPVPSGGGKDCVGDLSETGVCYFENCIVDGGLSDWSPYSDCSVSCGQGIKKRVRTCTNPVPSGGGKDCVGDLSETGVCYFENCIVDGGLSDWSPYSDCSVSCGQGIKKRVRTCTNPVPSGGGKDCVGDLSETGVCYFENCIVDGGLSDWSPYSDCSVSCGQGIKKRVRTCTNPVPSGGGKDCVGDLSETGVCYFENCIVDGGLSDWSPYSDCSVSCGQGIKKRVRTCTNPVPSGGGKDCVGDLSETGVCYFENCIVDGGLSDWSPYSDCSVSCGQGIKKRVRTCTNPVPSGGGKDCVGDLSETGVCYFENCIVNGGLSKWSQYSACSVSCGNGTQTRFRTCTNPAPSGGGKDCIGDLIQTTYCNMQICKKKVNGGFSMWTDFSVCTKTCAGGVQTRTRECNNPKPENGGQKCDGMTKETRGCKNNFCPGPAGVINVLENVNEFFKIYFASNTGMPITGKSLKVMFEIQNAVSAEYVSVDPAAIGPFKVLLKKLERILLIAANRESFDFARITLGKLLFYFLKKGMADGLPIHTISKASEDYLNLIKSQVGSKKFSQIVSPELGSTLMFVIDTTSSMSKVINAVTNIIKALIEEKSQYNLDYILSPYNDPDIGPVVHKRGNQVSELLDVISKYKVYNGGDCPEPAFGGMLSAFNKSPQYGSSMFVFTDASAKDGSRLNLDALKAVASSYASSITFFANPMGCDDEIDSFEEIASYTSGHIFHLSNNVKEMANFTPYIKSSLQHDTVITRGELLNGSRIKNFFVDDGIEKIIVLVSTTAQNAHHLIQLRYENELPVSPTLITSMAKIYLIRKSKKRFSGKWTILFPSNVENCKYSVEAISNDPIEFHSSFVYQQQPSQNSSVYLFSNPIKGIENLMIIRLEGEKVNLSSFKCQFVDMVGGSSVDLTLLMKENGVFFSKITPPDSQFKLRCYGRTKSGSEFERLSVRVSEAKSTFLIPTFAGNLHTVRSSNFVNAQFMIFNFGNEELITFTVKTSQGSIFPKTQTLNIKENALIEFKYGAPSDSSLVGTTTRITVSGQRHVSREEFTSTLSLLIV</sequence>
<dbReference type="InterPro" id="IPR036465">
    <property type="entry name" value="vWFA_dom_sf"/>
</dbReference>
<dbReference type="PANTHER" id="PTHR22906">
    <property type="entry name" value="PROPERDIN"/>
    <property type="match status" value="1"/>
</dbReference>
<evidence type="ECO:0000256" key="4">
    <source>
        <dbReference type="ARBA" id="ARBA00022737"/>
    </source>
</evidence>
<dbReference type="Pfam" id="PF25106">
    <property type="entry name" value="VWA_4"/>
    <property type="match status" value="1"/>
</dbReference>
<dbReference type="InterPro" id="IPR052065">
    <property type="entry name" value="Compl_asym_regulator"/>
</dbReference>
<evidence type="ECO:0000256" key="6">
    <source>
        <dbReference type="SAM" id="SignalP"/>
    </source>
</evidence>
<dbReference type="Proteomes" id="UP001652625">
    <property type="component" value="Chromosome 06"/>
</dbReference>
<dbReference type="InterPro" id="IPR036383">
    <property type="entry name" value="TSP1_rpt_sf"/>
</dbReference>
<keyword evidence="5" id="KW-1015">Disulfide bond</keyword>
<dbReference type="SMART" id="SM00209">
    <property type="entry name" value="TSP1"/>
    <property type="match status" value="14"/>
</dbReference>
<keyword evidence="8" id="KW-1185">Reference proteome</keyword>
<dbReference type="SUPFAM" id="SSF53300">
    <property type="entry name" value="vWA-like"/>
    <property type="match status" value="1"/>
</dbReference>
<dbReference type="PROSITE" id="PS50092">
    <property type="entry name" value="TSP1"/>
    <property type="match status" value="14"/>
</dbReference>
<dbReference type="SUPFAM" id="SSF82895">
    <property type="entry name" value="TSP-1 type 1 repeat"/>
    <property type="match status" value="14"/>
</dbReference>
<dbReference type="GeneID" id="136081869"/>
<organism evidence="8 9">
    <name type="scientific">Hydra vulgaris</name>
    <name type="common">Hydra</name>
    <name type="synonym">Hydra attenuata</name>
    <dbReference type="NCBI Taxonomy" id="6087"/>
    <lineage>
        <taxon>Eukaryota</taxon>
        <taxon>Metazoa</taxon>
        <taxon>Cnidaria</taxon>
        <taxon>Hydrozoa</taxon>
        <taxon>Hydroidolina</taxon>
        <taxon>Anthoathecata</taxon>
        <taxon>Aplanulata</taxon>
        <taxon>Hydridae</taxon>
        <taxon>Hydra</taxon>
    </lineage>
</organism>
<feature type="domain" description="Hemicentin-1-like von Willebrand factor A" evidence="7">
    <location>
        <begin position="996"/>
        <end position="1153"/>
    </location>
</feature>
<dbReference type="Gene3D" id="3.40.50.410">
    <property type="entry name" value="von Willebrand factor, type A domain"/>
    <property type="match status" value="1"/>
</dbReference>
<dbReference type="CDD" id="cd00198">
    <property type="entry name" value="vWFA"/>
    <property type="match status" value="1"/>
</dbReference>
<dbReference type="PANTHER" id="PTHR22906:SF43">
    <property type="entry name" value="PROPERDIN"/>
    <property type="match status" value="1"/>
</dbReference>
<evidence type="ECO:0000256" key="3">
    <source>
        <dbReference type="ARBA" id="ARBA00022729"/>
    </source>
</evidence>
<evidence type="ECO:0000313" key="8">
    <source>
        <dbReference type="Proteomes" id="UP001652625"/>
    </source>
</evidence>
<gene>
    <name evidence="9" type="primary">LOC136081869</name>
</gene>